<evidence type="ECO:0000313" key="2">
    <source>
        <dbReference type="Proteomes" id="UP000826195"/>
    </source>
</evidence>
<gene>
    <name evidence="1" type="ORF">KQX54_012826</name>
</gene>
<name>A0AAV7J4Z2_COTGL</name>
<sequence>MKEDEEDKEKEETICRFWGETSRQTQLESTQGRLGASATAVNQYPHCACHLSFSRAISISFARPLAFPLRVLAFTLGSLHLHPLTPHSLLAVSFTAAISAGATLRPYIPLSLGRLRRPCPKQPRCPDASGKPSLHPPYYSKTPELKNLELGVCLPSLFRPRSVMLHAPKRLPRESDTSTTLVRPSDLYGLKITGRHELEIFYKPNDIDSTHMRII</sequence>
<dbReference type="EMBL" id="JAHXZJ010000002">
    <property type="protein sequence ID" value="KAH0564559.1"/>
    <property type="molecule type" value="Genomic_DNA"/>
</dbReference>
<comment type="caution">
    <text evidence="1">The sequence shown here is derived from an EMBL/GenBank/DDBJ whole genome shotgun (WGS) entry which is preliminary data.</text>
</comment>
<dbReference type="Proteomes" id="UP000826195">
    <property type="component" value="Unassembled WGS sequence"/>
</dbReference>
<dbReference type="AlphaFoldDB" id="A0AAV7J4Z2"/>
<proteinExistence type="predicted"/>
<reference evidence="1 2" key="1">
    <citation type="journal article" date="2021" name="J. Hered.">
        <title>A chromosome-level genome assembly of the parasitoid wasp, Cotesia glomerata (Hymenoptera: Braconidae).</title>
        <authorList>
            <person name="Pinto B.J."/>
            <person name="Weis J.J."/>
            <person name="Gamble T."/>
            <person name="Ode P.J."/>
            <person name="Paul R."/>
            <person name="Zaspel J.M."/>
        </authorList>
    </citation>
    <scope>NUCLEOTIDE SEQUENCE [LARGE SCALE GENOMIC DNA]</scope>
    <source>
        <strain evidence="1">CgM1</strain>
    </source>
</reference>
<protein>
    <submittedName>
        <fullName evidence="1">Uncharacterized protein</fullName>
    </submittedName>
</protein>
<organism evidence="1 2">
    <name type="scientific">Cotesia glomerata</name>
    <name type="common">Lepidopteran parasitic wasp</name>
    <name type="synonym">Apanteles glomeratus</name>
    <dbReference type="NCBI Taxonomy" id="32391"/>
    <lineage>
        <taxon>Eukaryota</taxon>
        <taxon>Metazoa</taxon>
        <taxon>Ecdysozoa</taxon>
        <taxon>Arthropoda</taxon>
        <taxon>Hexapoda</taxon>
        <taxon>Insecta</taxon>
        <taxon>Pterygota</taxon>
        <taxon>Neoptera</taxon>
        <taxon>Endopterygota</taxon>
        <taxon>Hymenoptera</taxon>
        <taxon>Apocrita</taxon>
        <taxon>Ichneumonoidea</taxon>
        <taxon>Braconidae</taxon>
        <taxon>Microgastrinae</taxon>
        <taxon>Cotesia</taxon>
    </lineage>
</organism>
<accession>A0AAV7J4Z2</accession>
<keyword evidence="2" id="KW-1185">Reference proteome</keyword>
<evidence type="ECO:0000313" key="1">
    <source>
        <dbReference type="EMBL" id="KAH0564559.1"/>
    </source>
</evidence>